<proteinExistence type="predicted"/>
<dbReference type="RefSeq" id="WP_132795392.1">
    <property type="nucleotide sequence ID" value="NZ_SLXM01000008.1"/>
</dbReference>
<keyword evidence="1" id="KW-1133">Transmembrane helix</keyword>
<evidence type="ECO:0000256" key="1">
    <source>
        <dbReference type="SAM" id="Phobius"/>
    </source>
</evidence>
<dbReference type="Proteomes" id="UP000294564">
    <property type="component" value="Unassembled WGS sequence"/>
</dbReference>
<comment type="caution">
    <text evidence="2">The sequence shown here is derived from an EMBL/GenBank/DDBJ whole genome shotgun (WGS) entry which is preliminary data.</text>
</comment>
<dbReference type="EMBL" id="SLXM01000008">
    <property type="protein sequence ID" value="TCP23576.1"/>
    <property type="molecule type" value="Genomic_DNA"/>
</dbReference>
<gene>
    <name evidence="2" type="ORF">EV195_10845</name>
</gene>
<feature type="transmembrane region" description="Helical" evidence="1">
    <location>
        <begin position="33"/>
        <end position="51"/>
    </location>
</feature>
<feature type="transmembrane region" description="Helical" evidence="1">
    <location>
        <begin position="100"/>
        <end position="118"/>
    </location>
</feature>
<feature type="transmembrane region" description="Helical" evidence="1">
    <location>
        <begin position="57"/>
        <end position="79"/>
    </location>
</feature>
<keyword evidence="1" id="KW-0812">Transmembrane</keyword>
<protein>
    <submittedName>
        <fullName evidence="2">Uncharacterized protein</fullName>
    </submittedName>
</protein>
<dbReference type="AlphaFoldDB" id="A0A4V2SLI2"/>
<evidence type="ECO:0000313" key="3">
    <source>
        <dbReference type="Proteomes" id="UP000294564"/>
    </source>
</evidence>
<feature type="transmembrane region" description="Helical" evidence="1">
    <location>
        <begin position="6"/>
        <end position="26"/>
    </location>
</feature>
<accession>A0A4V2SLI2</accession>
<sequence length="119" mass="13102">MESLITITLIGFIVVFIYDVVGSLLSRFLGFEYVWWAFGSFVIYGTFGVYIHNNIGFTAALTATFLLGAFDATAGIVVADKLKAIIREEDKEVVKISFSLIFQMGMIALAMGLIAILLF</sequence>
<organism evidence="2 3">
    <name type="scientific">Tenacibaculum skagerrakense</name>
    <dbReference type="NCBI Taxonomy" id="186571"/>
    <lineage>
        <taxon>Bacteria</taxon>
        <taxon>Pseudomonadati</taxon>
        <taxon>Bacteroidota</taxon>
        <taxon>Flavobacteriia</taxon>
        <taxon>Flavobacteriales</taxon>
        <taxon>Flavobacteriaceae</taxon>
        <taxon>Tenacibaculum</taxon>
    </lineage>
</organism>
<keyword evidence="3" id="KW-1185">Reference proteome</keyword>
<evidence type="ECO:0000313" key="2">
    <source>
        <dbReference type="EMBL" id="TCP23576.1"/>
    </source>
</evidence>
<name>A0A4V2SLI2_9FLAO</name>
<keyword evidence="1" id="KW-0472">Membrane</keyword>
<dbReference type="OrthoDB" id="1496185at2"/>
<reference evidence="2 3" key="1">
    <citation type="submission" date="2019-03" db="EMBL/GenBank/DDBJ databases">
        <title>Genomic Encyclopedia of Type Strains, Phase IV (KMG-IV): sequencing the most valuable type-strain genomes for metagenomic binning, comparative biology and taxonomic classification.</title>
        <authorList>
            <person name="Goeker M."/>
        </authorList>
    </citation>
    <scope>NUCLEOTIDE SEQUENCE [LARGE SCALE GENOMIC DNA]</scope>
    <source>
        <strain evidence="2 3">DSM 14836</strain>
    </source>
</reference>